<dbReference type="OrthoDB" id="9146593at2"/>
<evidence type="ECO:0008006" key="5">
    <source>
        <dbReference type="Google" id="ProtNLM"/>
    </source>
</evidence>
<gene>
    <name evidence="3" type="ORF">DB32_000214</name>
</gene>
<evidence type="ECO:0000256" key="1">
    <source>
        <dbReference type="SAM" id="MobiDB-lite"/>
    </source>
</evidence>
<reference evidence="3 4" key="1">
    <citation type="submission" date="2015-03" db="EMBL/GenBank/DDBJ databases">
        <title>Genome assembly of Sandaracinus amylolyticus DSM 53668.</title>
        <authorList>
            <person name="Sharma G."/>
            <person name="Subramanian S."/>
        </authorList>
    </citation>
    <scope>NUCLEOTIDE SEQUENCE [LARGE SCALE GENOMIC DNA]</scope>
    <source>
        <strain evidence="3 4">DSM 53668</strain>
    </source>
</reference>
<evidence type="ECO:0000313" key="3">
    <source>
        <dbReference type="EMBL" id="AKF03065.1"/>
    </source>
</evidence>
<dbReference type="EMBL" id="CP011125">
    <property type="protein sequence ID" value="AKF03065.1"/>
    <property type="molecule type" value="Genomic_DNA"/>
</dbReference>
<keyword evidence="4" id="KW-1185">Reference proteome</keyword>
<evidence type="ECO:0000313" key="4">
    <source>
        <dbReference type="Proteomes" id="UP000034883"/>
    </source>
</evidence>
<name>A0A0F6VZ09_9BACT</name>
<organism evidence="3 4">
    <name type="scientific">Sandaracinus amylolyticus</name>
    <dbReference type="NCBI Taxonomy" id="927083"/>
    <lineage>
        <taxon>Bacteria</taxon>
        <taxon>Pseudomonadati</taxon>
        <taxon>Myxococcota</taxon>
        <taxon>Polyangia</taxon>
        <taxon>Polyangiales</taxon>
        <taxon>Sandaracinaceae</taxon>
        <taxon>Sandaracinus</taxon>
    </lineage>
</organism>
<dbReference type="InterPro" id="IPR011447">
    <property type="entry name" value="DUF1552"/>
</dbReference>
<dbReference type="InterPro" id="IPR006311">
    <property type="entry name" value="TAT_signal"/>
</dbReference>
<dbReference type="Pfam" id="PF07586">
    <property type="entry name" value="HXXSHH"/>
    <property type="match status" value="1"/>
</dbReference>
<proteinExistence type="predicted"/>
<feature type="region of interest" description="Disordered" evidence="1">
    <location>
        <begin position="269"/>
        <end position="289"/>
    </location>
</feature>
<feature type="chain" id="PRO_5002511581" description="Tat (Twin-arginine translocation) pathway signal sequence domain protein" evidence="2">
    <location>
        <begin position="23"/>
        <end position="476"/>
    </location>
</feature>
<keyword evidence="2" id="KW-0732">Signal</keyword>
<sequence length="476" mass="50348">MTKRPLLSRRTALIGSFGTTIALPFLEAMAPARARAQTTSPSRYVVCFAGTSLGTSRNMFVPGATGADYPLTMALAPIGAHGVQSDVGVVTGLRIPWQTGSEVPPGGRPVEFHSSTVGPLLSGMRANGRDAGARGPTSDQIVAQAIGGETRFRSLELRVQASTYRGGDSNKSRMSYRRDGSGRIVAVPPVISPRLAFDTLFSGGAPTSDEDAAARALRLQQRRSVLDSVGDRISRLMGRVGAADRRRLERHFDELRAIERAIDEIPTTGACEVPADPGRDAPIDVTTEEGGSREIGYAHEKERARVMCDLVRMALACDLTRSVSLMITCAQSFMNVVALPGLEGRNIDVHELGHGAGSIEEMSRAIAWHVDSFSYLTKTLRDTPDEDASLLDRTALVLLFEGGHGHDPESGEAGKSHSSENMAALFAGRVGGLRPGRHIAAAGAHPARVAVAAMNAVGVDGGLGEVSSSLDAMFEA</sequence>
<dbReference type="AlphaFoldDB" id="A0A0F6VZ09"/>
<dbReference type="STRING" id="927083.DB32_000214"/>
<protein>
    <recommendedName>
        <fullName evidence="5">Tat (Twin-arginine translocation) pathway signal sequence domain protein</fullName>
    </recommendedName>
</protein>
<dbReference type="RefSeq" id="WP_053230543.1">
    <property type="nucleotide sequence ID" value="NZ_CP011125.1"/>
</dbReference>
<dbReference type="KEGG" id="samy:DB32_000214"/>
<accession>A0A0F6VZ09</accession>
<dbReference type="PROSITE" id="PS51318">
    <property type="entry name" value="TAT"/>
    <property type="match status" value="1"/>
</dbReference>
<dbReference type="Proteomes" id="UP000034883">
    <property type="component" value="Chromosome"/>
</dbReference>
<feature type="signal peptide" evidence="2">
    <location>
        <begin position="1"/>
        <end position="22"/>
    </location>
</feature>
<evidence type="ECO:0000256" key="2">
    <source>
        <dbReference type="SAM" id="SignalP"/>
    </source>
</evidence>